<evidence type="ECO:0000259" key="5">
    <source>
        <dbReference type="Pfam" id="PF18018"/>
    </source>
</evidence>
<dbReference type="Proteomes" id="UP000224006">
    <property type="component" value="Chromosome I"/>
</dbReference>
<name>A0A2A9MKF1_BESBE</name>
<dbReference type="STRING" id="94643.A0A2A9MKF1"/>
<dbReference type="Pfam" id="PF18018">
    <property type="entry name" value="DNA_pol_D_N"/>
    <property type="match status" value="1"/>
</dbReference>
<comment type="caution">
    <text evidence="6">The sequence shown here is derived from an EMBL/GenBank/DDBJ whole genome shotgun (WGS) entry which is preliminary data.</text>
</comment>
<dbReference type="GO" id="GO:0003677">
    <property type="term" value="F:DNA binding"/>
    <property type="evidence" value="ECO:0007669"/>
    <property type="project" value="InterPro"/>
</dbReference>
<evidence type="ECO:0000256" key="1">
    <source>
        <dbReference type="ARBA" id="ARBA00006035"/>
    </source>
</evidence>
<proteinExistence type="inferred from homology"/>
<dbReference type="PANTHER" id="PTHR10416:SF0">
    <property type="entry name" value="DNA POLYMERASE DELTA SUBUNIT 2"/>
    <property type="match status" value="1"/>
</dbReference>
<dbReference type="OrthoDB" id="3763at2759"/>
<keyword evidence="7" id="KW-1185">Reference proteome</keyword>
<feature type="region of interest" description="Disordered" evidence="3">
    <location>
        <begin position="41"/>
        <end position="92"/>
    </location>
</feature>
<organism evidence="6 7">
    <name type="scientific">Besnoitia besnoiti</name>
    <name type="common">Apicomplexan protozoan</name>
    <dbReference type="NCBI Taxonomy" id="94643"/>
    <lineage>
        <taxon>Eukaryota</taxon>
        <taxon>Sar</taxon>
        <taxon>Alveolata</taxon>
        <taxon>Apicomplexa</taxon>
        <taxon>Conoidasida</taxon>
        <taxon>Coccidia</taxon>
        <taxon>Eucoccidiorida</taxon>
        <taxon>Eimeriorina</taxon>
        <taxon>Sarcocystidae</taxon>
        <taxon>Besnoitia</taxon>
    </lineage>
</organism>
<dbReference type="RefSeq" id="XP_029222474.1">
    <property type="nucleotide sequence ID" value="XM_029359561.1"/>
</dbReference>
<dbReference type="InterPro" id="IPR024826">
    <property type="entry name" value="DNA_pol_delta/II_ssu"/>
</dbReference>
<gene>
    <name evidence="6" type="ORF">BESB_008070</name>
</gene>
<comment type="similarity">
    <text evidence="1">Belongs to the DNA polymerase delta/II small subunit family.</text>
</comment>
<dbReference type="AlphaFoldDB" id="A0A2A9MKF1"/>
<dbReference type="GO" id="GO:0006271">
    <property type="term" value="P:DNA strand elongation involved in DNA replication"/>
    <property type="evidence" value="ECO:0007669"/>
    <property type="project" value="TreeGrafter"/>
</dbReference>
<evidence type="ECO:0000313" key="6">
    <source>
        <dbReference type="EMBL" id="PFH38465.1"/>
    </source>
</evidence>
<evidence type="ECO:0000313" key="7">
    <source>
        <dbReference type="Proteomes" id="UP000224006"/>
    </source>
</evidence>
<sequence length="595" mass="63880">MPSSASLEKMEPSVGAPVPLLSRLEGDSSLTAEELAQLRQGVRHFRSGDRAGSAAAEGDSEPRKRERQGQGADADADVEGADADGHGDSAKKPLRAMRGGFLRATADYEDLGASRFVIRPRKYQQQYSAVYFSRLSALSGVLFRQAERLWPGVCIHACIRDVQTWQECVIVGTLFKDMALKQSVLRDYMDAVPTQTKPNSLLADTDSLFLEDQTARVRLLVDASSRWAASGGEPASDAEEEDSENRRVFRVNGVVTGLLVAVRGMPTDNGRFEVLEVCLGGAPAIPPLLPPSRALASDESLGGLSHPAFRDINLDSKFVAFVSDLRVGDAATDPSRLQLLRDFLLGAFGGPFERRLASRIARLVVAGNVLTAVQAYGSAASQAKTSASSNASLKAVLQEADLFLSQLASSLPVDLMPGDRDPTTFSLPQQPLHGALFPTSRAYSSIHGVSNPHAFSIDKVRFIGSSGQPVANICAFSDLSPLEALRLCAEGRCLAPTAPDTLSLYPFVKDDPFCIAEDADYQHAYFSANHEELSFARLRRTGTGAGEMESYANADGEGPLLLCVPSFAKSSTLVLVDIQSLAVYPLHLVFATEES</sequence>
<dbReference type="Gene3D" id="2.40.50.430">
    <property type="match status" value="1"/>
</dbReference>
<accession>A0A2A9MKF1</accession>
<protein>
    <submittedName>
        <fullName evidence="6">DNA polymerase epsilon subunit B protein</fullName>
    </submittedName>
</protein>
<dbReference type="Pfam" id="PF04042">
    <property type="entry name" value="DNA_pol_E_B"/>
    <property type="match status" value="1"/>
</dbReference>
<dbReference type="Gene3D" id="3.60.21.50">
    <property type="match status" value="1"/>
</dbReference>
<evidence type="ECO:0000256" key="2">
    <source>
        <dbReference type="ARBA" id="ARBA00022705"/>
    </source>
</evidence>
<evidence type="ECO:0000259" key="4">
    <source>
        <dbReference type="Pfam" id="PF04042"/>
    </source>
</evidence>
<dbReference type="PANTHER" id="PTHR10416">
    <property type="entry name" value="DNA POLYMERASE DELTA SUBUNIT 2"/>
    <property type="match status" value="1"/>
</dbReference>
<keyword evidence="2" id="KW-0235">DNA replication</keyword>
<dbReference type="VEuPathDB" id="ToxoDB:BESB_008070"/>
<dbReference type="InterPro" id="IPR040663">
    <property type="entry name" value="DNA_pol_D_N"/>
</dbReference>
<feature type="domain" description="DNA polymerase delta subunit OB-fold" evidence="5">
    <location>
        <begin position="126"/>
        <end position="276"/>
    </location>
</feature>
<evidence type="ECO:0000256" key="3">
    <source>
        <dbReference type="SAM" id="MobiDB-lite"/>
    </source>
</evidence>
<feature type="domain" description="DNA polymerase alpha/delta/epsilon subunit B" evidence="4">
    <location>
        <begin position="319"/>
        <end position="516"/>
    </location>
</feature>
<dbReference type="EMBL" id="NWUJ01000001">
    <property type="protein sequence ID" value="PFH38465.1"/>
    <property type="molecule type" value="Genomic_DNA"/>
</dbReference>
<dbReference type="GO" id="GO:0043625">
    <property type="term" value="C:delta DNA polymerase complex"/>
    <property type="evidence" value="ECO:0007669"/>
    <property type="project" value="TreeGrafter"/>
</dbReference>
<dbReference type="KEGG" id="bbes:BESB_008070"/>
<reference evidence="6 7" key="1">
    <citation type="submission" date="2017-09" db="EMBL/GenBank/DDBJ databases">
        <title>Genome sequencing of Besnoitia besnoiti strain Bb-Ger1.</title>
        <authorList>
            <person name="Schares G."/>
            <person name="Venepally P."/>
            <person name="Lorenzi H.A."/>
        </authorList>
    </citation>
    <scope>NUCLEOTIDE SEQUENCE [LARGE SCALE GENOMIC DNA]</scope>
    <source>
        <strain evidence="6 7">Bb-Ger1</strain>
    </source>
</reference>
<feature type="region of interest" description="Disordered" evidence="3">
    <location>
        <begin position="1"/>
        <end position="21"/>
    </location>
</feature>
<dbReference type="GeneID" id="40305869"/>
<dbReference type="InterPro" id="IPR007185">
    <property type="entry name" value="DNA_pol_a/d/e_bsu"/>
</dbReference>